<evidence type="ECO:0000313" key="3">
    <source>
        <dbReference type="EMBL" id="SDP67550.1"/>
    </source>
</evidence>
<name>A0A1H0UNA7_9ACTN</name>
<feature type="compositionally biased region" description="Pro residues" evidence="1">
    <location>
        <begin position="66"/>
        <end position="79"/>
    </location>
</feature>
<dbReference type="Proteomes" id="UP000199497">
    <property type="component" value="Unassembled WGS sequence"/>
</dbReference>
<dbReference type="RefSeq" id="WP_092601665.1">
    <property type="nucleotide sequence ID" value="NZ_FNJR01000007.1"/>
</dbReference>
<evidence type="ECO:0000256" key="2">
    <source>
        <dbReference type="SAM" id="Phobius"/>
    </source>
</evidence>
<dbReference type="STRING" id="405564.SAMN04487905_10727"/>
<dbReference type="OrthoDB" id="5192325at2"/>
<keyword evidence="2" id="KW-1133">Transmembrane helix</keyword>
<feature type="region of interest" description="Disordered" evidence="1">
    <location>
        <begin position="38"/>
        <end position="126"/>
    </location>
</feature>
<keyword evidence="2" id="KW-0812">Transmembrane</keyword>
<evidence type="ECO:0000313" key="4">
    <source>
        <dbReference type="Proteomes" id="UP000199497"/>
    </source>
</evidence>
<organism evidence="3 4">
    <name type="scientific">Actinopolyspora xinjiangensis</name>
    <dbReference type="NCBI Taxonomy" id="405564"/>
    <lineage>
        <taxon>Bacteria</taxon>
        <taxon>Bacillati</taxon>
        <taxon>Actinomycetota</taxon>
        <taxon>Actinomycetes</taxon>
        <taxon>Actinopolysporales</taxon>
        <taxon>Actinopolysporaceae</taxon>
        <taxon>Actinopolyspora</taxon>
    </lineage>
</organism>
<evidence type="ECO:0000256" key="1">
    <source>
        <dbReference type="SAM" id="MobiDB-lite"/>
    </source>
</evidence>
<reference evidence="4" key="1">
    <citation type="submission" date="2016-10" db="EMBL/GenBank/DDBJ databases">
        <authorList>
            <person name="Varghese N."/>
            <person name="Submissions S."/>
        </authorList>
    </citation>
    <scope>NUCLEOTIDE SEQUENCE [LARGE SCALE GENOMIC DNA]</scope>
    <source>
        <strain evidence="4">DSM 46732</strain>
    </source>
</reference>
<protein>
    <submittedName>
        <fullName evidence="3">Uncharacterized protein</fullName>
    </submittedName>
</protein>
<feature type="compositionally biased region" description="Low complexity" evidence="1">
    <location>
        <begin position="54"/>
        <end position="65"/>
    </location>
</feature>
<dbReference type="EMBL" id="FNJR01000007">
    <property type="protein sequence ID" value="SDP67550.1"/>
    <property type="molecule type" value="Genomic_DNA"/>
</dbReference>
<keyword evidence="2" id="KW-0472">Membrane</keyword>
<feature type="compositionally biased region" description="Basic residues" evidence="1">
    <location>
        <begin position="38"/>
        <end position="51"/>
    </location>
</feature>
<feature type="transmembrane region" description="Helical" evidence="2">
    <location>
        <begin position="6"/>
        <end position="33"/>
    </location>
</feature>
<proteinExistence type="predicted"/>
<sequence>MPQAQLTFPAIDLLALAFLAGFGVATLVFVPLLRREHRRGGRAAVRSRRRGRPEGATISTRTSAPAPSPPTPQAEPPSPSRSRVAVAESDTESTLPDGEAGAGKDDDTRAGTLAEHGTVGSASSRWHERVELCAAKHRVRFGQAQARLLSISEELELD</sequence>
<accession>A0A1H0UNA7</accession>
<gene>
    <name evidence="3" type="ORF">SAMN04487905_10727</name>
</gene>
<keyword evidence="4" id="KW-1185">Reference proteome</keyword>
<dbReference type="AlphaFoldDB" id="A0A1H0UNA7"/>